<evidence type="ECO:0000259" key="7">
    <source>
        <dbReference type="PROSITE" id="PS51332"/>
    </source>
</evidence>
<dbReference type="PANTHER" id="PTHR43409:SF3">
    <property type="entry name" value="HYPOTHETICAL METHYLTRANSFERASE"/>
    <property type="match status" value="1"/>
</dbReference>
<dbReference type="SFLD" id="SFLDG01082">
    <property type="entry name" value="B12-binding_domain_containing"/>
    <property type="match status" value="1"/>
</dbReference>
<evidence type="ECO:0000256" key="1">
    <source>
        <dbReference type="ARBA" id="ARBA00001966"/>
    </source>
</evidence>
<feature type="domain" description="Radical SAM core" evidence="8">
    <location>
        <begin position="163"/>
        <end position="396"/>
    </location>
</feature>
<dbReference type="GO" id="GO:0046872">
    <property type="term" value="F:metal ion binding"/>
    <property type="evidence" value="ECO:0007669"/>
    <property type="project" value="UniProtKB-KW"/>
</dbReference>
<keyword evidence="10" id="KW-1185">Reference proteome</keyword>
<dbReference type="GO" id="GO:0005829">
    <property type="term" value="C:cytosol"/>
    <property type="evidence" value="ECO:0007669"/>
    <property type="project" value="TreeGrafter"/>
</dbReference>
<dbReference type="InterPro" id="IPR013785">
    <property type="entry name" value="Aldolase_TIM"/>
</dbReference>
<dbReference type="AlphaFoldDB" id="A0A5C6EJ45"/>
<dbReference type="InterPro" id="IPR007197">
    <property type="entry name" value="rSAM"/>
</dbReference>
<evidence type="ECO:0000259" key="8">
    <source>
        <dbReference type="PROSITE" id="PS51918"/>
    </source>
</evidence>
<dbReference type="InterPro" id="IPR034530">
    <property type="entry name" value="HpnP-like"/>
</dbReference>
<dbReference type="InterPro" id="IPR025274">
    <property type="entry name" value="DUF4070"/>
</dbReference>
<dbReference type="OrthoDB" id="9801424at2"/>
<dbReference type="InterPro" id="IPR006158">
    <property type="entry name" value="Cobalamin-bd"/>
</dbReference>
<evidence type="ECO:0000256" key="3">
    <source>
        <dbReference type="ARBA" id="ARBA00022723"/>
    </source>
</evidence>
<dbReference type="CDD" id="cd01335">
    <property type="entry name" value="Radical_SAM"/>
    <property type="match status" value="1"/>
</dbReference>
<dbReference type="Gene3D" id="3.40.50.280">
    <property type="entry name" value="Cobalamin-binding domain"/>
    <property type="match status" value="1"/>
</dbReference>
<evidence type="ECO:0000256" key="6">
    <source>
        <dbReference type="SAM" id="MobiDB-lite"/>
    </source>
</evidence>
<gene>
    <name evidence="9" type="ORF">Poly51_44240</name>
</gene>
<feature type="region of interest" description="Disordered" evidence="6">
    <location>
        <begin position="533"/>
        <end position="557"/>
    </location>
</feature>
<dbReference type="PANTHER" id="PTHR43409">
    <property type="entry name" value="ANAEROBIC MAGNESIUM-PROTOPORPHYRIN IX MONOMETHYL ESTER CYCLASE-RELATED"/>
    <property type="match status" value="1"/>
</dbReference>
<keyword evidence="5" id="KW-0411">Iron-sulfur</keyword>
<dbReference type="Gene3D" id="3.20.20.70">
    <property type="entry name" value="Aldolase class I"/>
    <property type="match status" value="1"/>
</dbReference>
<dbReference type="SFLD" id="SFLDF00303">
    <property type="entry name" value="hopanoid_C2-methyltransferase"/>
    <property type="match status" value="1"/>
</dbReference>
<comment type="caution">
    <text evidence="9">The sequence shown here is derived from an EMBL/GenBank/DDBJ whole genome shotgun (WGS) entry which is preliminary data.</text>
</comment>
<comment type="cofactor">
    <cofactor evidence="1">
        <name>[4Fe-4S] cluster</name>
        <dbReference type="ChEBI" id="CHEBI:49883"/>
    </cofactor>
</comment>
<dbReference type="InterPro" id="IPR034466">
    <property type="entry name" value="Methyltransferase_Class_B"/>
</dbReference>
<dbReference type="SFLD" id="SFLDS00029">
    <property type="entry name" value="Radical_SAM"/>
    <property type="match status" value="1"/>
</dbReference>
<evidence type="ECO:0000256" key="5">
    <source>
        <dbReference type="ARBA" id="ARBA00023014"/>
    </source>
</evidence>
<proteinExistence type="predicted"/>
<keyword evidence="2" id="KW-0949">S-adenosyl-L-methionine</keyword>
<dbReference type="GO" id="GO:0051539">
    <property type="term" value="F:4 iron, 4 sulfur cluster binding"/>
    <property type="evidence" value="ECO:0007669"/>
    <property type="project" value="UniProtKB-KW"/>
</dbReference>
<feature type="domain" description="B12-binding" evidence="7">
    <location>
        <begin position="1"/>
        <end position="140"/>
    </location>
</feature>
<evidence type="ECO:0000256" key="4">
    <source>
        <dbReference type="ARBA" id="ARBA00023004"/>
    </source>
</evidence>
<organism evidence="9 10">
    <name type="scientific">Rubripirellula tenax</name>
    <dbReference type="NCBI Taxonomy" id="2528015"/>
    <lineage>
        <taxon>Bacteria</taxon>
        <taxon>Pseudomonadati</taxon>
        <taxon>Planctomycetota</taxon>
        <taxon>Planctomycetia</taxon>
        <taxon>Pirellulales</taxon>
        <taxon>Pirellulaceae</taxon>
        <taxon>Rubripirellula</taxon>
    </lineage>
</organism>
<dbReference type="Proteomes" id="UP000318288">
    <property type="component" value="Unassembled WGS sequence"/>
</dbReference>
<sequence>MAKIAIINPTFEVSYWGLEHAQQIMGKRANMPVASLPLLAALTPAEHEVTLVDENVEELNFDQLAQFDIVGITGMSVQRFRMDEIVNELESRGAFIVVGGPWVTVEEEWFDSRVDAIFIGEAETTWPQFLIDWQSGNHQRRYEQAEKTDMSTVPTPRHDLLKNKHYMFGNLQFSRGCPFQCEFCDIIVTFGRKPRIKQASQIIKELECLRKLKIHIAFIVDDNLVGNKKAIKPVLEEVAKWQERHGYPIVFSTEASLDMCEDDELMELMARANIQSVFIGIESPDEESLKETKKFQNVRARGGTILEKIHQIQDFGIEVWCGLIVGFDNDTPAIFATQQKFLKESRIAHAMIGLLHAIPKTPLYDRLKAENRLDLAIEHEFGTNVIPKQMTREQLRDGYLETMRDAYEPETYFDRLDQLFVHDGFKFRTFETPHFRKHRWLRIRQHSFFLVGFLYVFWKLMRGIPDADLRRTYRARIFNAMWKRWTYPPVCFFYAIKCAMHYHHHKMTTDMIQSPDKFVSSYGKAMRTDKKQTCNTPHVVTLPPPQDSQAKPVEMLQ</sequence>
<dbReference type="RefSeq" id="WP_146459917.1">
    <property type="nucleotide sequence ID" value="NZ_SJPW01000006.1"/>
</dbReference>
<reference evidence="9 10" key="1">
    <citation type="submission" date="2019-02" db="EMBL/GenBank/DDBJ databases">
        <title>Deep-cultivation of Planctomycetes and their phenomic and genomic characterization uncovers novel biology.</title>
        <authorList>
            <person name="Wiegand S."/>
            <person name="Jogler M."/>
            <person name="Boedeker C."/>
            <person name="Pinto D."/>
            <person name="Vollmers J."/>
            <person name="Rivas-Marin E."/>
            <person name="Kohn T."/>
            <person name="Peeters S.H."/>
            <person name="Heuer A."/>
            <person name="Rast P."/>
            <person name="Oberbeckmann S."/>
            <person name="Bunk B."/>
            <person name="Jeske O."/>
            <person name="Meyerdierks A."/>
            <person name="Storesund J.E."/>
            <person name="Kallscheuer N."/>
            <person name="Luecker S."/>
            <person name="Lage O.M."/>
            <person name="Pohl T."/>
            <person name="Merkel B.J."/>
            <person name="Hornburger P."/>
            <person name="Mueller R.-W."/>
            <person name="Bruemmer F."/>
            <person name="Labrenz M."/>
            <person name="Spormann A.M."/>
            <person name="Op Den Camp H."/>
            <person name="Overmann J."/>
            <person name="Amann R."/>
            <person name="Jetten M.S.M."/>
            <person name="Mascher T."/>
            <person name="Medema M.H."/>
            <person name="Devos D.P."/>
            <person name="Kaster A.-K."/>
            <person name="Ovreas L."/>
            <person name="Rohde M."/>
            <person name="Galperin M.Y."/>
            <person name="Jogler C."/>
        </authorList>
    </citation>
    <scope>NUCLEOTIDE SEQUENCE [LARGE SCALE GENOMIC DNA]</scope>
    <source>
        <strain evidence="9 10">Poly51</strain>
    </source>
</reference>
<dbReference type="PROSITE" id="PS51332">
    <property type="entry name" value="B12_BINDING"/>
    <property type="match status" value="1"/>
</dbReference>
<dbReference type="PROSITE" id="PS51918">
    <property type="entry name" value="RADICAL_SAM"/>
    <property type="match status" value="1"/>
</dbReference>
<name>A0A5C6EJ45_9BACT</name>
<keyword evidence="3" id="KW-0479">Metal-binding</keyword>
<dbReference type="SMART" id="SM00729">
    <property type="entry name" value="Elp3"/>
    <property type="match status" value="1"/>
</dbReference>
<dbReference type="EMBL" id="SJPW01000006">
    <property type="protein sequence ID" value="TWU48524.1"/>
    <property type="molecule type" value="Genomic_DNA"/>
</dbReference>
<dbReference type="Pfam" id="PF13282">
    <property type="entry name" value="DUF4070"/>
    <property type="match status" value="1"/>
</dbReference>
<keyword evidence="4" id="KW-0408">Iron</keyword>
<dbReference type="SFLD" id="SFLDG01123">
    <property type="entry name" value="methyltransferase_(Class_B)"/>
    <property type="match status" value="1"/>
</dbReference>
<accession>A0A5C6EJ45</accession>
<protein>
    <submittedName>
        <fullName evidence="9">Radical SAM superfamily protein</fullName>
    </submittedName>
</protein>
<dbReference type="CDD" id="cd02068">
    <property type="entry name" value="radical_SAM_B12_BD"/>
    <property type="match status" value="1"/>
</dbReference>
<dbReference type="SUPFAM" id="SSF102114">
    <property type="entry name" value="Radical SAM enzymes"/>
    <property type="match status" value="1"/>
</dbReference>
<dbReference type="InterPro" id="IPR058240">
    <property type="entry name" value="rSAM_sf"/>
</dbReference>
<evidence type="ECO:0000256" key="2">
    <source>
        <dbReference type="ARBA" id="ARBA00022691"/>
    </source>
</evidence>
<dbReference type="InterPro" id="IPR006638">
    <property type="entry name" value="Elp3/MiaA/NifB-like_rSAM"/>
</dbReference>
<dbReference type="GO" id="GO:0031419">
    <property type="term" value="F:cobalamin binding"/>
    <property type="evidence" value="ECO:0007669"/>
    <property type="project" value="InterPro"/>
</dbReference>
<dbReference type="InterPro" id="IPR051198">
    <property type="entry name" value="BchE-like"/>
</dbReference>
<dbReference type="GO" id="GO:0003824">
    <property type="term" value="F:catalytic activity"/>
    <property type="evidence" value="ECO:0007669"/>
    <property type="project" value="InterPro"/>
</dbReference>
<evidence type="ECO:0000313" key="9">
    <source>
        <dbReference type="EMBL" id="TWU48524.1"/>
    </source>
</evidence>
<evidence type="ECO:0000313" key="10">
    <source>
        <dbReference type="Proteomes" id="UP000318288"/>
    </source>
</evidence>
<dbReference type="Pfam" id="PF02310">
    <property type="entry name" value="B12-binding"/>
    <property type="match status" value="1"/>
</dbReference>
<dbReference type="Pfam" id="PF04055">
    <property type="entry name" value="Radical_SAM"/>
    <property type="match status" value="1"/>
</dbReference>